<gene>
    <name evidence="1" type="ORF">ENQ77_08985</name>
</gene>
<organism evidence="1">
    <name type="scientific">candidate division WOR-3 bacterium</name>
    <dbReference type="NCBI Taxonomy" id="2052148"/>
    <lineage>
        <taxon>Bacteria</taxon>
        <taxon>Bacteria division WOR-3</taxon>
    </lineage>
</organism>
<name>A0A7C2PB07_UNCW3</name>
<accession>A0A7C2PB07</accession>
<proteinExistence type="predicted"/>
<comment type="caution">
    <text evidence="1">The sequence shown here is derived from an EMBL/GenBank/DDBJ whole genome shotgun (WGS) entry which is preliminary data.</text>
</comment>
<sequence length="179" mass="20823">MSSEPVPAQIKILDLPQGRKNTLVFSINDVFVNTHIIKSKNEIIHEFESLVGEIRSLLNDKPSSTPKKTLWTIGRKITKFRKDIVRKYNTYITNLNEALANNLGVSESQLGYIVKFSNFSLKRQIDEKIPWSTYMEALNLSNKREFHLCLQLIKEGKLKSSKDVRNYVKSRNLLWKNKR</sequence>
<dbReference type="AlphaFoldDB" id="A0A7C2PB07"/>
<evidence type="ECO:0000313" key="1">
    <source>
        <dbReference type="EMBL" id="HEN28757.1"/>
    </source>
</evidence>
<protein>
    <submittedName>
        <fullName evidence="1">Uncharacterized protein</fullName>
    </submittedName>
</protein>
<reference evidence="1" key="1">
    <citation type="journal article" date="2020" name="mSystems">
        <title>Genome- and Community-Level Interaction Insights into Carbon Utilization and Element Cycling Functions of Hydrothermarchaeota in Hydrothermal Sediment.</title>
        <authorList>
            <person name="Zhou Z."/>
            <person name="Liu Y."/>
            <person name="Xu W."/>
            <person name="Pan J."/>
            <person name="Luo Z.H."/>
            <person name="Li M."/>
        </authorList>
    </citation>
    <scope>NUCLEOTIDE SEQUENCE [LARGE SCALE GENOMIC DNA]</scope>
    <source>
        <strain evidence="1">SpSt-34</strain>
    </source>
</reference>
<dbReference type="EMBL" id="DSOL01000258">
    <property type="protein sequence ID" value="HEN28757.1"/>
    <property type="molecule type" value="Genomic_DNA"/>
</dbReference>